<dbReference type="InterPro" id="IPR027417">
    <property type="entry name" value="P-loop_NTPase"/>
</dbReference>
<keyword evidence="6 8" id="KW-0446">Lipid-binding</keyword>
<evidence type="ECO:0000256" key="9">
    <source>
        <dbReference type="NCBIfam" id="TIGR00362"/>
    </source>
</evidence>
<evidence type="ECO:0000256" key="2">
    <source>
        <dbReference type="ARBA" id="ARBA00022490"/>
    </source>
</evidence>
<dbReference type="PANTHER" id="PTHR30050:SF2">
    <property type="entry name" value="CHROMOSOMAL REPLICATION INITIATOR PROTEIN DNAA"/>
    <property type="match status" value="1"/>
</dbReference>
<keyword evidence="16" id="KW-1185">Reference proteome</keyword>
<name>A0A397Q420_9HYPH</name>
<comment type="domain">
    <text evidence="8">Domain I is involved in oligomerization and binding regulators, domain II is flexibile and of varying length in different bacteria, domain III forms the AAA+ region, while domain IV binds dsDNA.</text>
</comment>
<accession>A0A397Q420</accession>
<dbReference type="GO" id="GO:0003688">
    <property type="term" value="F:DNA replication origin binding"/>
    <property type="evidence" value="ECO:0007669"/>
    <property type="project" value="UniProtKB-UniRule"/>
</dbReference>
<feature type="region of interest" description="Disordered" evidence="12">
    <location>
        <begin position="81"/>
        <end position="115"/>
    </location>
</feature>
<dbReference type="AlphaFoldDB" id="A0A397Q420"/>
<dbReference type="CDD" id="cd06571">
    <property type="entry name" value="Bac_DnaA_C"/>
    <property type="match status" value="1"/>
</dbReference>
<dbReference type="InterPro" id="IPR003593">
    <property type="entry name" value="AAA+_ATPase"/>
</dbReference>
<comment type="caution">
    <text evidence="8">Lacks conserved residue(s) required for the propagation of feature annotation.</text>
</comment>
<comment type="subcellular location">
    <subcellularLocation>
        <location evidence="8">Cytoplasm</location>
    </subcellularLocation>
</comment>
<dbReference type="InterPro" id="IPR013159">
    <property type="entry name" value="DnaA_C"/>
</dbReference>
<dbReference type="InterPro" id="IPR001957">
    <property type="entry name" value="Chromosome_initiator_DnaA"/>
</dbReference>
<evidence type="ECO:0000259" key="13">
    <source>
        <dbReference type="SMART" id="SM00382"/>
    </source>
</evidence>
<dbReference type="PROSITE" id="PS01008">
    <property type="entry name" value="DNAA"/>
    <property type="match status" value="1"/>
</dbReference>
<dbReference type="InterPro" id="IPR013317">
    <property type="entry name" value="DnaA_dom"/>
</dbReference>
<evidence type="ECO:0000256" key="5">
    <source>
        <dbReference type="ARBA" id="ARBA00022840"/>
    </source>
</evidence>
<sequence>MAQKWQRIQKRLRAELGEDVFTSWFGRVELESLEDGCLQVSVPTKFLSKWLRSHYSEHLLKCCSAEFDNVERLEFRVRQPHDAVRMKQQPAGGTAERQPAPAAQPSAARPAVDTRTGCEGFEGSPLDTRFTFESFLVGNANRLAHAAALQVVESAGEETSRYNPLYLHGKVGLGKTHLLHAIAWGVKQRKPNAKLLYLTAERFMYSFAEALQSRGGPAYKDRLRNIDVLLIDDMEFLQGRTFQQEFCHTLNSLIDGGKQVVVAADCVPMQLEGFDARMRSRLAGGLVAELGAMDYDLRHQILKRRVQDKAAEDPGFQIPDAVIDFLASELTEGGRELEGAITRIHAAYKLTAQPVTLETAEHIIADLVRGKEPKRIKIDDILRVVTKHFGVNRSDLLSSRRNRSIVRPRQIGMYLAKSLTSRSLPEIGRRFGGRDHTTVLHAIRKVDELIETDTALREDVEILKRLLRD</sequence>
<evidence type="ECO:0000256" key="10">
    <source>
        <dbReference type="RuleBase" id="RU000577"/>
    </source>
</evidence>
<keyword evidence="7 8" id="KW-0238">DNA-binding</keyword>
<dbReference type="GO" id="GO:0006275">
    <property type="term" value="P:regulation of DNA replication"/>
    <property type="evidence" value="ECO:0007669"/>
    <property type="project" value="UniProtKB-UniRule"/>
</dbReference>
<comment type="function">
    <text evidence="8 10">Plays an essential role in the initiation and regulation of chromosomal replication. ATP-DnaA binds to the origin of replication (oriC) to initiate formation of the DNA replication initiation complex once per cell cycle. Binds the DnaA box (a 9 base pair repeat at the origin) and separates the double-stranded (ds)DNA. Forms a right-handed helical filament on oriC DNA; dsDNA binds to the exterior of the filament while single-stranded (ss)DNA is stabiized in the filament's interior. The ATP-DnaA-oriC complex binds and stabilizes one strand of the AT-rich DNA unwinding element (DUE), permitting loading of DNA polymerase. After initiation quickly degrades to an ADP-DnaA complex that is not apt for DNA replication. Binds acidic phospholipids.</text>
</comment>
<evidence type="ECO:0000256" key="1">
    <source>
        <dbReference type="ARBA" id="ARBA00006583"/>
    </source>
</evidence>
<protein>
    <recommendedName>
        <fullName evidence="8 9">Chromosomal replication initiator protein DnaA</fullName>
    </recommendedName>
</protein>
<dbReference type="Pfam" id="PF08299">
    <property type="entry name" value="Bac_DnaA_C"/>
    <property type="match status" value="1"/>
</dbReference>
<dbReference type="RefSeq" id="WP_245410417.1">
    <property type="nucleotide sequence ID" value="NZ_QXDF01000001.1"/>
</dbReference>
<evidence type="ECO:0000256" key="3">
    <source>
        <dbReference type="ARBA" id="ARBA00022705"/>
    </source>
</evidence>
<dbReference type="PANTHER" id="PTHR30050">
    <property type="entry name" value="CHROMOSOMAL REPLICATION INITIATOR PROTEIN DNAA"/>
    <property type="match status" value="1"/>
</dbReference>
<dbReference type="Gene3D" id="3.30.300.180">
    <property type="match status" value="1"/>
</dbReference>
<dbReference type="InterPro" id="IPR018312">
    <property type="entry name" value="Chromosome_initiator_DnaA_CS"/>
</dbReference>
<comment type="subunit">
    <text evidence="8">Oligomerizes as a right-handed, spiral filament on DNA at oriC.</text>
</comment>
<dbReference type="GO" id="GO:0008289">
    <property type="term" value="F:lipid binding"/>
    <property type="evidence" value="ECO:0007669"/>
    <property type="project" value="UniProtKB-KW"/>
</dbReference>
<gene>
    <name evidence="8" type="primary">dnaA</name>
    <name evidence="15" type="ORF">BXY53_0743</name>
</gene>
<comment type="caution">
    <text evidence="15">The sequence shown here is derived from an EMBL/GenBank/DDBJ whole genome shotgun (WGS) entry which is preliminary data.</text>
</comment>
<dbReference type="EMBL" id="QXDF01000001">
    <property type="protein sequence ID" value="RIA55673.1"/>
    <property type="molecule type" value="Genomic_DNA"/>
</dbReference>
<feature type="binding site" evidence="8">
    <location>
        <position position="172"/>
    </location>
    <ligand>
        <name>ATP</name>
        <dbReference type="ChEBI" id="CHEBI:30616"/>
    </ligand>
</feature>
<feature type="region of interest" description="Domain IV, binds dsDNA" evidence="8">
    <location>
        <begin position="349"/>
        <end position="469"/>
    </location>
</feature>
<reference evidence="15 16" key="1">
    <citation type="submission" date="2018-08" db="EMBL/GenBank/DDBJ databases">
        <title>Genomic Encyclopedia of Archaeal and Bacterial Type Strains, Phase II (KMG-II): from individual species to whole genera.</title>
        <authorList>
            <person name="Goeker M."/>
        </authorList>
    </citation>
    <scope>NUCLEOTIDE SEQUENCE [LARGE SCALE GENOMIC DNA]</scope>
    <source>
        <strain evidence="15 16">DSM 5002</strain>
    </source>
</reference>
<feature type="compositionally biased region" description="Low complexity" evidence="12">
    <location>
        <begin position="95"/>
        <end position="111"/>
    </location>
</feature>
<dbReference type="Pfam" id="PF00308">
    <property type="entry name" value="Bac_DnaA"/>
    <property type="match status" value="1"/>
</dbReference>
<dbReference type="InterPro" id="IPR038454">
    <property type="entry name" value="DnaA_N_sf"/>
</dbReference>
<evidence type="ECO:0000256" key="7">
    <source>
        <dbReference type="ARBA" id="ARBA00023125"/>
    </source>
</evidence>
<dbReference type="HAMAP" id="MF_00377">
    <property type="entry name" value="DnaA_bact"/>
    <property type="match status" value="1"/>
</dbReference>
<dbReference type="Pfam" id="PF11638">
    <property type="entry name" value="DnaA_N"/>
    <property type="match status" value="1"/>
</dbReference>
<dbReference type="PRINTS" id="PR00051">
    <property type="entry name" value="DNAA"/>
</dbReference>
<evidence type="ECO:0000256" key="6">
    <source>
        <dbReference type="ARBA" id="ARBA00023121"/>
    </source>
</evidence>
<dbReference type="SUPFAM" id="SSF52540">
    <property type="entry name" value="P-loop containing nucleoside triphosphate hydrolases"/>
    <property type="match status" value="1"/>
</dbReference>
<evidence type="ECO:0000256" key="4">
    <source>
        <dbReference type="ARBA" id="ARBA00022741"/>
    </source>
</evidence>
<evidence type="ECO:0000259" key="14">
    <source>
        <dbReference type="SMART" id="SM00760"/>
    </source>
</evidence>
<keyword evidence="4 8" id="KW-0547">Nucleotide-binding</keyword>
<evidence type="ECO:0000313" key="15">
    <source>
        <dbReference type="EMBL" id="RIA55673.1"/>
    </source>
</evidence>
<feature type="region of interest" description="Domain I, interacts with DnaA modulators" evidence="8">
    <location>
        <begin position="1"/>
        <end position="84"/>
    </location>
</feature>
<comment type="similarity">
    <text evidence="1 8 11">Belongs to the DnaA family.</text>
</comment>
<evidence type="ECO:0000256" key="11">
    <source>
        <dbReference type="RuleBase" id="RU004227"/>
    </source>
</evidence>
<dbReference type="SUPFAM" id="SSF48295">
    <property type="entry name" value="TrpR-like"/>
    <property type="match status" value="1"/>
</dbReference>
<feature type="domain" description="Chromosomal replication initiator DnaA C-terminal" evidence="14">
    <location>
        <begin position="377"/>
        <end position="446"/>
    </location>
</feature>
<keyword evidence="3 8" id="KW-0235">DNA replication</keyword>
<evidence type="ECO:0000256" key="8">
    <source>
        <dbReference type="HAMAP-Rule" id="MF_00377"/>
    </source>
</evidence>
<dbReference type="NCBIfam" id="TIGR00362">
    <property type="entry name" value="DnaA"/>
    <property type="match status" value="1"/>
</dbReference>
<evidence type="ECO:0000313" key="16">
    <source>
        <dbReference type="Proteomes" id="UP000266273"/>
    </source>
</evidence>
<dbReference type="InterPro" id="IPR024633">
    <property type="entry name" value="DnaA_N_dom"/>
</dbReference>
<dbReference type="SMART" id="SM00382">
    <property type="entry name" value="AAA"/>
    <property type="match status" value="1"/>
</dbReference>
<feature type="binding site" evidence="8">
    <location>
        <position position="176"/>
    </location>
    <ligand>
        <name>ATP</name>
        <dbReference type="ChEBI" id="CHEBI:30616"/>
    </ligand>
</feature>
<dbReference type="Gene3D" id="1.10.1750.10">
    <property type="match status" value="1"/>
</dbReference>
<keyword evidence="2 8" id="KW-0963">Cytoplasm</keyword>
<evidence type="ECO:0000256" key="12">
    <source>
        <dbReference type="SAM" id="MobiDB-lite"/>
    </source>
</evidence>
<feature type="binding site" evidence="8">
    <location>
        <position position="174"/>
    </location>
    <ligand>
        <name>ATP</name>
        <dbReference type="ChEBI" id="CHEBI:30616"/>
    </ligand>
</feature>
<dbReference type="CDD" id="cd00009">
    <property type="entry name" value="AAA"/>
    <property type="match status" value="1"/>
</dbReference>
<organism evidence="15 16">
    <name type="scientific">Dichotomicrobium thermohalophilum</name>
    <dbReference type="NCBI Taxonomy" id="933063"/>
    <lineage>
        <taxon>Bacteria</taxon>
        <taxon>Pseudomonadati</taxon>
        <taxon>Pseudomonadota</taxon>
        <taxon>Alphaproteobacteria</taxon>
        <taxon>Hyphomicrobiales</taxon>
        <taxon>Hyphomicrobiaceae</taxon>
        <taxon>Dichotomicrobium</taxon>
    </lineage>
</organism>
<dbReference type="Gene3D" id="1.10.8.60">
    <property type="match status" value="1"/>
</dbReference>
<dbReference type="GO" id="GO:0005737">
    <property type="term" value="C:cytoplasm"/>
    <property type="evidence" value="ECO:0007669"/>
    <property type="project" value="UniProtKB-SubCell"/>
</dbReference>
<dbReference type="InterPro" id="IPR010921">
    <property type="entry name" value="Trp_repressor/repl_initiator"/>
</dbReference>
<dbReference type="GO" id="GO:0006270">
    <property type="term" value="P:DNA replication initiation"/>
    <property type="evidence" value="ECO:0007669"/>
    <property type="project" value="UniProtKB-UniRule"/>
</dbReference>
<dbReference type="GO" id="GO:0005524">
    <property type="term" value="F:ATP binding"/>
    <property type="evidence" value="ECO:0007669"/>
    <property type="project" value="UniProtKB-UniRule"/>
</dbReference>
<dbReference type="Gene3D" id="3.40.50.300">
    <property type="entry name" value="P-loop containing nucleotide triphosphate hydrolases"/>
    <property type="match status" value="1"/>
</dbReference>
<dbReference type="SMART" id="SM00760">
    <property type="entry name" value="Bac_DnaA_C"/>
    <property type="match status" value="1"/>
</dbReference>
<feature type="domain" description="AAA+ ATPase" evidence="13">
    <location>
        <begin position="161"/>
        <end position="292"/>
    </location>
</feature>
<proteinExistence type="inferred from homology"/>
<keyword evidence="5 8" id="KW-0067">ATP-binding</keyword>
<dbReference type="InterPro" id="IPR020591">
    <property type="entry name" value="Chromosome_initiator_DnaA-like"/>
</dbReference>
<dbReference type="GO" id="GO:0005886">
    <property type="term" value="C:plasma membrane"/>
    <property type="evidence" value="ECO:0007669"/>
    <property type="project" value="TreeGrafter"/>
</dbReference>
<feature type="binding site" evidence="8">
    <location>
        <position position="175"/>
    </location>
    <ligand>
        <name>ATP</name>
        <dbReference type="ChEBI" id="CHEBI:30616"/>
    </ligand>
</feature>
<dbReference type="Proteomes" id="UP000266273">
    <property type="component" value="Unassembled WGS sequence"/>
</dbReference>